<accession>A0ABT2CND9</accession>
<proteinExistence type="predicted"/>
<gene>
    <name evidence="1" type="ORF">NX801_25480</name>
</gene>
<organism evidence="1 2">
    <name type="scientific">Streptomyces pyxinae</name>
    <dbReference type="NCBI Taxonomy" id="2970734"/>
    <lineage>
        <taxon>Bacteria</taxon>
        <taxon>Bacillati</taxon>
        <taxon>Actinomycetota</taxon>
        <taxon>Actinomycetes</taxon>
        <taxon>Kitasatosporales</taxon>
        <taxon>Streptomycetaceae</taxon>
        <taxon>Streptomyces</taxon>
    </lineage>
</organism>
<sequence length="143" mass="16347">MSQGLSGVERAHVGEEWWFALPVPVNTSSKDIRVTGVRVVEVPDGLQVAGYGAFKLKDTQGLYLLSREGEEETPKFDRLKDYFNQPVTVRAKNSSDIYYLVRLKVKGRVTGNVKGCRFEYEQGSRRYTQTLRCEAEIRLARRK</sequence>
<dbReference type="EMBL" id="JANUGQ010000028">
    <property type="protein sequence ID" value="MCS0638939.1"/>
    <property type="molecule type" value="Genomic_DNA"/>
</dbReference>
<comment type="caution">
    <text evidence="1">The sequence shown here is derived from an EMBL/GenBank/DDBJ whole genome shotgun (WGS) entry which is preliminary data.</text>
</comment>
<name>A0ABT2CND9_9ACTN</name>
<evidence type="ECO:0000313" key="2">
    <source>
        <dbReference type="Proteomes" id="UP001431313"/>
    </source>
</evidence>
<evidence type="ECO:0000313" key="1">
    <source>
        <dbReference type="EMBL" id="MCS0638939.1"/>
    </source>
</evidence>
<dbReference type="RefSeq" id="WP_258790249.1">
    <property type="nucleotide sequence ID" value="NZ_JANUGQ010000028.1"/>
</dbReference>
<protein>
    <submittedName>
        <fullName evidence="1">Uncharacterized protein</fullName>
    </submittedName>
</protein>
<reference evidence="1" key="1">
    <citation type="submission" date="2022-08" db="EMBL/GenBank/DDBJ databases">
        <authorList>
            <person name="Somphong A."/>
            <person name="Phongsopitanun W."/>
        </authorList>
    </citation>
    <scope>NUCLEOTIDE SEQUENCE</scope>
    <source>
        <strain evidence="1">LP05-1</strain>
    </source>
</reference>
<dbReference type="Proteomes" id="UP001431313">
    <property type="component" value="Unassembled WGS sequence"/>
</dbReference>
<keyword evidence="2" id="KW-1185">Reference proteome</keyword>